<dbReference type="SUPFAM" id="SSF81345">
    <property type="entry name" value="ABC transporter involved in vitamin B12 uptake, BtuC"/>
    <property type="match status" value="1"/>
</dbReference>
<evidence type="ECO:0000313" key="11">
    <source>
        <dbReference type="Proteomes" id="UP000278886"/>
    </source>
</evidence>
<keyword evidence="4" id="KW-1003">Cell membrane</keyword>
<dbReference type="CDD" id="cd06550">
    <property type="entry name" value="TM_ABC_iron-siderophores_like"/>
    <property type="match status" value="1"/>
</dbReference>
<evidence type="ECO:0000256" key="8">
    <source>
        <dbReference type="SAM" id="MobiDB-lite"/>
    </source>
</evidence>
<feature type="compositionally biased region" description="Basic and acidic residues" evidence="8">
    <location>
        <begin position="259"/>
        <end position="273"/>
    </location>
</feature>
<dbReference type="InterPro" id="IPR000522">
    <property type="entry name" value="ABC_transptr_permease_BtuC"/>
</dbReference>
<feature type="compositionally biased region" description="Basic residues" evidence="8">
    <location>
        <begin position="156"/>
        <end position="186"/>
    </location>
</feature>
<dbReference type="Gene3D" id="1.10.3470.10">
    <property type="entry name" value="ABC transporter involved in vitamin B12 uptake, BtuC"/>
    <property type="match status" value="1"/>
</dbReference>
<accession>A0A387B7A9</accession>
<feature type="compositionally biased region" description="Basic and acidic residues" evidence="8">
    <location>
        <begin position="76"/>
        <end position="99"/>
    </location>
</feature>
<feature type="region of interest" description="Disordered" evidence="8">
    <location>
        <begin position="1"/>
        <end position="277"/>
    </location>
</feature>
<dbReference type="Proteomes" id="UP000278886">
    <property type="component" value="Chromosome"/>
</dbReference>
<feature type="compositionally biased region" description="Basic residues" evidence="8">
    <location>
        <begin position="217"/>
        <end position="228"/>
    </location>
</feature>
<keyword evidence="7 9" id="KW-0472">Membrane</keyword>
<dbReference type="Pfam" id="PF01032">
    <property type="entry name" value="FecCD"/>
    <property type="match status" value="1"/>
</dbReference>
<feature type="transmembrane region" description="Helical" evidence="9">
    <location>
        <begin position="586"/>
        <end position="605"/>
    </location>
</feature>
<feature type="compositionally biased region" description="Basic and acidic residues" evidence="8">
    <location>
        <begin position="134"/>
        <end position="155"/>
    </location>
</feature>
<dbReference type="AlphaFoldDB" id="A0A387B7A9"/>
<evidence type="ECO:0000256" key="5">
    <source>
        <dbReference type="ARBA" id="ARBA00022692"/>
    </source>
</evidence>
<keyword evidence="11" id="KW-1185">Reference proteome</keyword>
<feature type="transmembrane region" description="Helical" evidence="9">
    <location>
        <begin position="415"/>
        <end position="446"/>
    </location>
</feature>
<name>A0A387B7A9_9MICO</name>
<evidence type="ECO:0000256" key="2">
    <source>
        <dbReference type="ARBA" id="ARBA00007935"/>
    </source>
</evidence>
<keyword evidence="5 9" id="KW-0812">Transmembrane</keyword>
<dbReference type="PANTHER" id="PTHR30472">
    <property type="entry name" value="FERRIC ENTEROBACTIN TRANSPORT SYSTEM PERMEASE PROTEIN"/>
    <property type="match status" value="1"/>
</dbReference>
<dbReference type="GO" id="GO:0005886">
    <property type="term" value="C:plasma membrane"/>
    <property type="evidence" value="ECO:0007669"/>
    <property type="project" value="UniProtKB-SubCell"/>
</dbReference>
<dbReference type="PANTHER" id="PTHR30472:SF67">
    <property type="entry name" value="PERMEASE OF ABC TRANSPORTER-RELATED"/>
    <property type="match status" value="1"/>
</dbReference>
<evidence type="ECO:0008006" key="12">
    <source>
        <dbReference type="Google" id="ProtNLM"/>
    </source>
</evidence>
<feature type="compositionally biased region" description="Basic and acidic residues" evidence="8">
    <location>
        <begin position="39"/>
        <end position="53"/>
    </location>
</feature>
<feature type="compositionally biased region" description="Basic residues" evidence="8">
    <location>
        <begin position="54"/>
        <end position="70"/>
    </location>
</feature>
<keyword evidence="3" id="KW-0813">Transport</keyword>
<feature type="compositionally biased region" description="Basic residues" evidence="8">
    <location>
        <begin position="194"/>
        <end position="209"/>
    </location>
</feature>
<dbReference type="InterPro" id="IPR022410">
    <property type="entry name" value="ABC_transptr_permease_F420-0"/>
</dbReference>
<dbReference type="InterPro" id="IPR037294">
    <property type="entry name" value="ABC_BtuC-like"/>
</dbReference>
<evidence type="ECO:0000256" key="3">
    <source>
        <dbReference type="ARBA" id="ARBA00022448"/>
    </source>
</evidence>
<evidence type="ECO:0000256" key="1">
    <source>
        <dbReference type="ARBA" id="ARBA00004651"/>
    </source>
</evidence>
<evidence type="ECO:0000256" key="7">
    <source>
        <dbReference type="ARBA" id="ARBA00023136"/>
    </source>
</evidence>
<proteinExistence type="inferred from homology"/>
<protein>
    <recommendedName>
        <fullName evidence="12">Iron ABC transporter permease</fullName>
    </recommendedName>
</protein>
<keyword evidence="6 9" id="KW-1133">Transmembrane helix</keyword>
<dbReference type="GO" id="GO:0022857">
    <property type="term" value="F:transmembrane transporter activity"/>
    <property type="evidence" value="ECO:0007669"/>
    <property type="project" value="InterPro"/>
</dbReference>
<dbReference type="OrthoDB" id="9782305at2"/>
<comment type="similarity">
    <text evidence="2">Belongs to the binding-protein-dependent transport system permease family. FecCD subfamily.</text>
</comment>
<feature type="transmembrane region" description="Helical" evidence="9">
    <location>
        <begin position="458"/>
        <end position="480"/>
    </location>
</feature>
<feature type="compositionally biased region" description="Basic residues" evidence="8">
    <location>
        <begin position="236"/>
        <end position="247"/>
    </location>
</feature>
<organism evidence="10 11">
    <name type="scientific">Protaetiibacter intestinalis</name>
    <dbReference type="NCBI Taxonomy" id="2419774"/>
    <lineage>
        <taxon>Bacteria</taxon>
        <taxon>Bacillati</taxon>
        <taxon>Actinomycetota</taxon>
        <taxon>Actinomycetes</taxon>
        <taxon>Micrococcales</taxon>
        <taxon>Microbacteriaceae</taxon>
        <taxon>Protaetiibacter</taxon>
    </lineage>
</organism>
<evidence type="ECO:0000256" key="9">
    <source>
        <dbReference type="SAM" id="Phobius"/>
    </source>
</evidence>
<evidence type="ECO:0000256" key="6">
    <source>
        <dbReference type="ARBA" id="ARBA00022989"/>
    </source>
</evidence>
<dbReference type="EMBL" id="CP032630">
    <property type="protein sequence ID" value="AYF99542.1"/>
    <property type="molecule type" value="Genomic_DNA"/>
</dbReference>
<dbReference type="NCBIfam" id="TIGR03869">
    <property type="entry name" value="F420-0_ABCperm"/>
    <property type="match status" value="1"/>
</dbReference>
<comment type="subcellular location">
    <subcellularLocation>
        <location evidence="1">Cell membrane</location>
        <topology evidence="1">Multi-pass membrane protein</topology>
    </subcellularLocation>
</comment>
<gene>
    <name evidence="10" type="ORF">D7I47_09990</name>
</gene>
<feature type="transmembrane region" description="Helical" evidence="9">
    <location>
        <begin position="617"/>
        <end position="636"/>
    </location>
</feature>
<reference evidence="11" key="1">
    <citation type="submission" date="2018-09" db="EMBL/GenBank/DDBJ databases">
        <title>Genome sequencing of strain 2DFWR-13.</title>
        <authorList>
            <person name="Heo J."/>
            <person name="Kim S.-J."/>
            <person name="Kwon S.-W."/>
        </authorList>
    </citation>
    <scope>NUCLEOTIDE SEQUENCE [LARGE SCALE GENOMIC DNA]</scope>
    <source>
        <strain evidence="11">2DFWR-13</strain>
    </source>
</reference>
<feature type="compositionally biased region" description="Basic residues" evidence="8">
    <location>
        <begin position="100"/>
        <end position="117"/>
    </location>
</feature>
<dbReference type="GO" id="GO:0033214">
    <property type="term" value="P:siderophore-iron import into cell"/>
    <property type="evidence" value="ECO:0007669"/>
    <property type="project" value="TreeGrafter"/>
</dbReference>
<feature type="transmembrane region" description="Helical" evidence="9">
    <location>
        <begin position="374"/>
        <end position="394"/>
    </location>
</feature>
<dbReference type="KEGG" id="lyd:D7I47_09990"/>
<feature type="transmembrane region" description="Helical" evidence="9">
    <location>
        <begin position="312"/>
        <end position="336"/>
    </location>
</feature>
<feature type="transmembrane region" description="Helical" evidence="9">
    <location>
        <begin position="547"/>
        <end position="574"/>
    </location>
</feature>
<sequence length="642" mass="69585">MRRIRRRTRDALADTDGRVPAHDRQLRHRGDLRRRTRAGRHDQVDLDRDDARPGRRRPHRRHRVPGRPRARGVGGCRERHPEPRRQDAERGDGARERARPRLRRLGVGVQRRHRGRAGRAGLARGGELRAAGRLPERRPAREARLRRGVPRDRAGGRHLRRAAGGRRARRRPAGAARRHRARRRLPHGALVVVGHRHPLRRRRHRRPRAAARDGRAHEHRRRRRRHLGSARLGGDHRRRPRRHRARRLGLELRPAQDGVPRREPRHGGHDGRHGAALHRRPLRRERGWRAQRLGRRIHREPVRGARAEVTRIVVAAIALGAALVASITVAVTIGSADLSVADVWGSVLAHLTGGTSPLDRLHDGIVWQLRLPRILTAAAVGAGLALVGAVMQAVTRNQLADPYLLGLSSGASLGAVAVLVLGVGILLPVAAFGGAMLALLATLGLASAFGPLTPTRTVLAGVAVSSFAAALTSFVIFWTATGDSYREILGWLLGSLAGARWPEATIAGVAMLVVGVPLMLSGRVLDAFAFGDRSAASLGIPVTGTRWALLGAGALLTGALVAVSGSIGFVGLVLPHAVRLMIGPGNRALLPLSALAGGIFLVWADTLARAAFDPRELPVGIVTALIGAPVFAVLLVRRRSAA</sequence>
<evidence type="ECO:0000256" key="4">
    <source>
        <dbReference type="ARBA" id="ARBA00022475"/>
    </source>
</evidence>
<feature type="compositionally biased region" description="Basic and acidic residues" evidence="8">
    <location>
        <begin position="9"/>
        <end position="24"/>
    </location>
</feature>
<dbReference type="FunFam" id="1.10.3470.10:FF:000001">
    <property type="entry name" value="Vitamin B12 ABC transporter permease BtuC"/>
    <property type="match status" value="1"/>
</dbReference>
<feature type="compositionally biased region" description="Basic residues" evidence="8">
    <location>
        <begin position="25"/>
        <end position="38"/>
    </location>
</feature>
<evidence type="ECO:0000313" key="10">
    <source>
        <dbReference type="EMBL" id="AYF99542.1"/>
    </source>
</evidence>